<dbReference type="Proteomes" id="UP000567624">
    <property type="component" value="Unassembled WGS sequence"/>
</dbReference>
<dbReference type="PANTHER" id="PTHR41694">
    <property type="entry name" value="ENDOGENOUS RETROVIRUS GROUP K MEMBER POL PROTEIN"/>
    <property type="match status" value="1"/>
</dbReference>
<evidence type="ECO:0000313" key="8">
    <source>
        <dbReference type="EMBL" id="NXF09939.1"/>
    </source>
</evidence>
<evidence type="ECO:0000256" key="4">
    <source>
        <dbReference type="ARBA" id="ARBA00022759"/>
    </source>
</evidence>
<gene>
    <name evidence="8" type="primary">Ervk18_0</name>
    <name evidence="8" type="ORF">SMICAP_R15186</name>
</gene>
<dbReference type="Pfam" id="PF06817">
    <property type="entry name" value="RVT_thumb"/>
    <property type="match status" value="1"/>
</dbReference>
<evidence type="ECO:0000256" key="5">
    <source>
        <dbReference type="ARBA" id="ARBA00022801"/>
    </source>
</evidence>
<dbReference type="AlphaFoldDB" id="A0A7K8QWF8"/>
<evidence type="ECO:0000313" key="9">
    <source>
        <dbReference type="Proteomes" id="UP000567624"/>
    </source>
</evidence>
<reference evidence="8 9" key="1">
    <citation type="submission" date="2019-09" db="EMBL/GenBank/DDBJ databases">
        <title>Bird 10,000 Genomes (B10K) Project - Family phase.</title>
        <authorList>
            <person name="Zhang G."/>
        </authorList>
    </citation>
    <scope>NUCLEOTIDE SEQUENCE [LARGE SCALE GENOMIC DNA]</scope>
    <source>
        <strain evidence="8">B10K-CU-031-20</strain>
    </source>
</reference>
<dbReference type="InterPro" id="IPR043128">
    <property type="entry name" value="Rev_trsase/Diguanyl_cyclase"/>
</dbReference>
<dbReference type="InterPro" id="IPR043502">
    <property type="entry name" value="DNA/RNA_pol_sf"/>
</dbReference>
<keyword evidence="5" id="KW-0378">Hydrolase</keyword>
<dbReference type="EMBL" id="VWYW01000438">
    <property type="protein sequence ID" value="NXF09939.1"/>
    <property type="molecule type" value="Genomic_DNA"/>
</dbReference>
<evidence type="ECO:0000256" key="2">
    <source>
        <dbReference type="ARBA" id="ARBA00022695"/>
    </source>
</evidence>
<accession>A0A7K8QWF8</accession>
<dbReference type="GO" id="GO:0035613">
    <property type="term" value="F:RNA stem-loop binding"/>
    <property type="evidence" value="ECO:0007669"/>
    <property type="project" value="TreeGrafter"/>
</dbReference>
<evidence type="ECO:0000256" key="6">
    <source>
        <dbReference type="ARBA" id="ARBA00022918"/>
    </source>
</evidence>
<dbReference type="Gene3D" id="3.30.70.270">
    <property type="match status" value="1"/>
</dbReference>
<organism evidence="8 9">
    <name type="scientific">Smithornis capensis</name>
    <dbReference type="NCBI Taxonomy" id="363769"/>
    <lineage>
        <taxon>Eukaryota</taxon>
        <taxon>Metazoa</taxon>
        <taxon>Chordata</taxon>
        <taxon>Craniata</taxon>
        <taxon>Vertebrata</taxon>
        <taxon>Euteleostomi</taxon>
        <taxon>Archelosauria</taxon>
        <taxon>Archosauria</taxon>
        <taxon>Dinosauria</taxon>
        <taxon>Saurischia</taxon>
        <taxon>Theropoda</taxon>
        <taxon>Coelurosauria</taxon>
        <taxon>Aves</taxon>
        <taxon>Neognathae</taxon>
        <taxon>Neoaves</taxon>
        <taxon>Telluraves</taxon>
        <taxon>Australaves</taxon>
        <taxon>Passeriformes</taxon>
        <taxon>Eurylaimidae</taxon>
        <taxon>Smithornis</taxon>
    </lineage>
</organism>
<feature type="domain" description="Reverse transcriptase thumb" evidence="7">
    <location>
        <begin position="2"/>
        <end position="50"/>
    </location>
</feature>
<dbReference type="PANTHER" id="PTHR41694:SF3">
    <property type="entry name" value="RNA-DIRECTED DNA POLYMERASE-RELATED"/>
    <property type="match status" value="1"/>
</dbReference>
<name>A0A7K8QWF8_9PASS</name>
<dbReference type="GO" id="GO:0016787">
    <property type="term" value="F:hydrolase activity"/>
    <property type="evidence" value="ECO:0007669"/>
    <property type="project" value="UniProtKB-KW"/>
</dbReference>
<dbReference type="GO" id="GO:0003964">
    <property type="term" value="F:RNA-directed DNA polymerase activity"/>
    <property type="evidence" value="ECO:0007669"/>
    <property type="project" value="UniProtKB-KW"/>
</dbReference>
<keyword evidence="9" id="KW-1185">Reference proteome</keyword>
<keyword evidence="1" id="KW-0808">Transferase</keyword>
<keyword evidence="6" id="KW-0695">RNA-directed DNA polymerase</keyword>
<keyword evidence="4" id="KW-0255">Endonuclease</keyword>
<keyword evidence="2" id="KW-0548">Nucleotidyltransferase</keyword>
<feature type="non-terminal residue" evidence="8">
    <location>
        <position position="1"/>
    </location>
</feature>
<dbReference type="InterPro" id="IPR010661">
    <property type="entry name" value="RVT_thumb"/>
</dbReference>
<proteinExistence type="predicted"/>
<sequence length="90" mass="10243">VQKLTGVINWICPYLGITNVQLQPLLELLEGDTDLTAPRQLTKEAKKAIEAIEFALANKFVWRISPDMELQVYIIVSVMPYAILAQWNDQ</sequence>
<keyword evidence="3" id="KW-0540">Nuclease</keyword>
<feature type="non-terminal residue" evidence="8">
    <location>
        <position position="90"/>
    </location>
</feature>
<protein>
    <submittedName>
        <fullName evidence="8">POK18 protein</fullName>
    </submittedName>
</protein>
<dbReference type="SUPFAM" id="SSF56672">
    <property type="entry name" value="DNA/RNA polymerases"/>
    <property type="match status" value="1"/>
</dbReference>
<evidence type="ECO:0000256" key="1">
    <source>
        <dbReference type="ARBA" id="ARBA00022679"/>
    </source>
</evidence>
<evidence type="ECO:0000256" key="3">
    <source>
        <dbReference type="ARBA" id="ARBA00022722"/>
    </source>
</evidence>
<dbReference type="GO" id="GO:0004519">
    <property type="term" value="F:endonuclease activity"/>
    <property type="evidence" value="ECO:0007669"/>
    <property type="project" value="UniProtKB-KW"/>
</dbReference>
<evidence type="ECO:0000259" key="7">
    <source>
        <dbReference type="Pfam" id="PF06817"/>
    </source>
</evidence>
<comment type="caution">
    <text evidence="8">The sequence shown here is derived from an EMBL/GenBank/DDBJ whole genome shotgun (WGS) entry which is preliminary data.</text>
</comment>